<name>A0ABN9VSP2_9DINO</name>
<gene>
    <name evidence="2" type="ORF">PCOR1329_LOCUS59755</name>
</gene>
<accession>A0ABN9VSP2</accession>
<reference evidence="2" key="1">
    <citation type="submission" date="2023-10" db="EMBL/GenBank/DDBJ databases">
        <authorList>
            <person name="Chen Y."/>
            <person name="Shah S."/>
            <person name="Dougan E. K."/>
            <person name="Thang M."/>
            <person name="Chan C."/>
        </authorList>
    </citation>
    <scope>NUCLEOTIDE SEQUENCE [LARGE SCALE GENOMIC DNA]</scope>
</reference>
<feature type="region of interest" description="Disordered" evidence="1">
    <location>
        <begin position="224"/>
        <end position="286"/>
    </location>
</feature>
<evidence type="ECO:0000256" key="1">
    <source>
        <dbReference type="SAM" id="MobiDB-lite"/>
    </source>
</evidence>
<proteinExistence type="predicted"/>
<feature type="compositionally biased region" description="Basic and acidic residues" evidence="1">
    <location>
        <begin position="235"/>
        <end position="245"/>
    </location>
</feature>
<evidence type="ECO:0000313" key="2">
    <source>
        <dbReference type="EMBL" id="CAK0875005.1"/>
    </source>
</evidence>
<protein>
    <submittedName>
        <fullName evidence="2">Uncharacterized protein</fullName>
    </submittedName>
</protein>
<feature type="compositionally biased region" description="Basic and acidic residues" evidence="1">
    <location>
        <begin position="167"/>
        <end position="176"/>
    </location>
</feature>
<keyword evidence="3" id="KW-1185">Reference proteome</keyword>
<dbReference type="Proteomes" id="UP001189429">
    <property type="component" value="Unassembled WGS sequence"/>
</dbReference>
<evidence type="ECO:0000313" key="3">
    <source>
        <dbReference type="Proteomes" id="UP001189429"/>
    </source>
</evidence>
<comment type="caution">
    <text evidence="2">The sequence shown here is derived from an EMBL/GenBank/DDBJ whole genome shotgun (WGS) entry which is preliminary data.</text>
</comment>
<feature type="region of interest" description="Disordered" evidence="1">
    <location>
        <begin position="167"/>
        <end position="189"/>
    </location>
</feature>
<dbReference type="EMBL" id="CAUYUJ010017460">
    <property type="protein sequence ID" value="CAK0875005.1"/>
    <property type="molecule type" value="Genomic_DNA"/>
</dbReference>
<sequence>MVKRVGQVPELPASDTKGQALEDAEKGDAASAVACKAHDVGKGHGSNIDFNRLSEMMSTHGSGVEDTAFMAQHPDTPQSVEALGRIEGTVKQFQPCTAMTDRSAGSEQRWKHLMGISVSQHAQDGYHIGFMSCLPDMPSDGKWIQRIVTQQLFDMLESPMGALCSEAERQRPRAAADADSPEASRAQSVHEVRRELARLELDLLGAQKASCAAEVEAQAAAELAQSQRAGGSKQKTHDDSMKPSKQESSGDAVVSDAHDIGEFEGASDQPRTFYWQGHGGTGDHARVESADDARDVDGISSHLGFDAIDHWEHCGGASCRA</sequence>
<feature type="region of interest" description="Disordered" evidence="1">
    <location>
        <begin position="1"/>
        <end position="25"/>
    </location>
</feature>
<organism evidence="2 3">
    <name type="scientific">Prorocentrum cordatum</name>
    <dbReference type="NCBI Taxonomy" id="2364126"/>
    <lineage>
        <taxon>Eukaryota</taxon>
        <taxon>Sar</taxon>
        <taxon>Alveolata</taxon>
        <taxon>Dinophyceae</taxon>
        <taxon>Prorocentrales</taxon>
        <taxon>Prorocentraceae</taxon>
        <taxon>Prorocentrum</taxon>
    </lineage>
</organism>